<dbReference type="PANTHER" id="PTHR43194">
    <property type="entry name" value="HYDROLASE ALPHA/BETA FOLD FAMILY"/>
    <property type="match status" value="1"/>
</dbReference>
<sequence length="391" mass="44076">MNVAAVTTPALEQINQTKRAIEHHIQSIDRHPDRREGAYPYYLFHEPGQPIRGTVMMFHGFSAKPHQMWRLADYLFQNGFNVYQSTIAGHVLTNPAKNWCQVDLKPPYADPLREKLRRDPILQDFFKNFATHPDAARPGFIQQIALMARLVALEPRSLDIMNAIESPNNPDFDHYFTSSHLHYLTDAKARLEDLHAMPGAIYTVGLSVGGAVALGLAASRPDRVKGVVAYAPLLRIHGKERRQYVNLAGPLDISESGWDANLRFPVGALTAVDRFGSSVVMSPSAVRSLQTIPTFMVLTENEDAADIDTNKRFFQDISSERNRNAFYLYLLKDQVPHPMVDPTEVSQNMSNHFWQSLYQETFRFLTEGRVNMDNMGSLSQAQDVPPVANAN</sequence>
<dbReference type="GO" id="GO:0016787">
    <property type="term" value="F:hydrolase activity"/>
    <property type="evidence" value="ECO:0007669"/>
    <property type="project" value="UniProtKB-KW"/>
</dbReference>
<protein>
    <submittedName>
        <fullName evidence="1">Alpha/beta hydrolase</fullName>
    </submittedName>
</protein>
<accession>A0A8J7Z4E0</accession>
<dbReference type="PANTHER" id="PTHR43194:SF2">
    <property type="entry name" value="PEROXISOMAL MEMBRANE PROTEIN LPX1"/>
    <property type="match status" value="1"/>
</dbReference>
<reference evidence="1" key="1">
    <citation type="submission" date="2019-12" db="EMBL/GenBank/DDBJ databases">
        <title>High-Quality draft genome sequences of three cyanobacteria isolated from the limestone walls of the Old Cathedral of Coimbra.</title>
        <authorList>
            <person name="Tiago I."/>
            <person name="Soares F."/>
            <person name="Portugal A."/>
        </authorList>
    </citation>
    <scope>NUCLEOTIDE SEQUENCE</scope>
    <source>
        <strain evidence="1">A</strain>
    </source>
</reference>
<comment type="caution">
    <text evidence="1">The sequence shown here is derived from an EMBL/GenBank/DDBJ whole genome shotgun (WGS) entry which is preliminary data.</text>
</comment>
<evidence type="ECO:0000313" key="1">
    <source>
        <dbReference type="EMBL" id="NDJ19120.1"/>
    </source>
</evidence>
<dbReference type="InterPro" id="IPR029058">
    <property type="entry name" value="AB_hydrolase_fold"/>
</dbReference>
<keyword evidence="1" id="KW-0378">Hydrolase</keyword>
<dbReference type="InterPro" id="IPR050228">
    <property type="entry name" value="Carboxylesterase_BioH"/>
</dbReference>
<dbReference type="Proteomes" id="UP000646053">
    <property type="component" value="Unassembled WGS sequence"/>
</dbReference>
<dbReference type="AlphaFoldDB" id="A0A8J7Z4E0"/>
<evidence type="ECO:0000313" key="2">
    <source>
        <dbReference type="Proteomes" id="UP000646053"/>
    </source>
</evidence>
<keyword evidence="2" id="KW-1185">Reference proteome</keyword>
<gene>
    <name evidence="1" type="ORF">GS601_17810</name>
</gene>
<name>A0A8J7Z4E0_9CYAN</name>
<dbReference type="EMBL" id="WVIE01000025">
    <property type="protein sequence ID" value="NDJ19120.1"/>
    <property type="molecule type" value="Genomic_DNA"/>
</dbReference>
<organism evidence="1 2">
    <name type="scientific">Myxacorys almedinensis A</name>
    <dbReference type="NCBI Taxonomy" id="2690445"/>
    <lineage>
        <taxon>Bacteria</taxon>
        <taxon>Bacillati</taxon>
        <taxon>Cyanobacteriota</taxon>
        <taxon>Cyanophyceae</taxon>
        <taxon>Leptolyngbyales</taxon>
        <taxon>Leptolyngbyaceae</taxon>
        <taxon>Myxacorys</taxon>
        <taxon>Myxacorys almedinensis</taxon>
    </lineage>
</organism>
<dbReference type="Gene3D" id="3.40.50.1820">
    <property type="entry name" value="alpha/beta hydrolase"/>
    <property type="match status" value="1"/>
</dbReference>
<dbReference type="SUPFAM" id="SSF53474">
    <property type="entry name" value="alpha/beta-Hydrolases"/>
    <property type="match status" value="1"/>
</dbReference>
<proteinExistence type="predicted"/>